<dbReference type="GO" id="GO:0006950">
    <property type="term" value="P:response to stress"/>
    <property type="evidence" value="ECO:0007669"/>
    <property type="project" value="UniProtKB-ARBA"/>
</dbReference>
<feature type="region of interest" description="Disordered" evidence="3">
    <location>
        <begin position="23"/>
        <end position="46"/>
    </location>
</feature>
<evidence type="ECO:0000256" key="3">
    <source>
        <dbReference type="SAM" id="MobiDB-lite"/>
    </source>
</evidence>
<organism evidence="4 5">
    <name type="scientific">Pisum sativum</name>
    <name type="common">Garden pea</name>
    <name type="synonym">Lathyrus oleraceus</name>
    <dbReference type="NCBI Taxonomy" id="3888"/>
    <lineage>
        <taxon>Eukaryota</taxon>
        <taxon>Viridiplantae</taxon>
        <taxon>Streptophyta</taxon>
        <taxon>Embryophyta</taxon>
        <taxon>Tracheophyta</taxon>
        <taxon>Spermatophyta</taxon>
        <taxon>Magnoliopsida</taxon>
        <taxon>eudicotyledons</taxon>
        <taxon>Gunneridae</taxon>
        <taxon>Pentapetalae</taxon>
        <taxon>rosids</taxon>
        <taxon>fabids</taxon>
        <taxon>Fabales</taxon>
        <taxon>Fabaceae</taxon>
        <taxon>Papilionoideae</taxon>
        <taxon>50 kb inversion clade</taxon>
        <taxon>NPAAA clade</taxon>
        <taxon>Hologalegina</taxon>
        <taxon>IRL clade</taxon>
        <taxon>Fabeae</taxon>
        <taxon>Lathyrus</taxon>
    </lineage>
</organism>
<dbReference type="AlphaFoldDB" id="A0A9D5ADA1"/>
<evidence type="ECO:0000256" key="1">
    <source>
        <dbReference type="ARBA" id="ARBA00004123"/>
    </source>
</evidence>
<keyword evidence="2" id="KW-0539">Nucleus</keyword>
<protein>
    <submittedName>
        <fullName evidence="4">Uncharacterized protein</fullName>
    </submittedName>
</protein>
<comment type="subcellular location">
    <subcellularLocation>
        <location evidence="1">Nucleus</location>
    </subcellularLocation>
</comment>
<dbReference type="Gramene" id="Psat05G0119500-T1">
    <property type="protein sequence ID" value="KAI5403959.1"/>
    <property type="gene ID" value="KIW84_051195"/>
</dbReference>
<sequence length="226" mass="25695">MVVPFSLVDKMRTEDWLLVEREDEDDQCSSSTTSSIGKDSDVSKCSEIDDENEVQSAYKYDEPFNMMDSLHHHLPIRKGISKFYDGKSKSFMCLANDVSSPSVKDIAKPENAYTRRRRNLMAFNHVWEKNRNFLLRSNNGGIFKRTLRLNQSAVAHEFAMNCSGSCSREESTSSSYHRSPPRRRNQLSSASSSTNSSIHSHWLISNSAAIVMNSSMRNEAEHLSQI</sequence>
<comment type="caution">
    <text evidence="4">The sequence shown here is derived from an EMBL/GenBank/DDBJ whole genome shotgun (WGS) entry which is preliminary data.</text>
</comment>
<evidence type="ECO:0000256" key="2">
    <source>
        <dbReference type="ARBA" id="ARBA00023242"/>
    </source>
</evidence>
<evidence type="ECO:0000313" key="5">
    <source>
        <dbReference type="Proteomes" id="UP001058974"/>
    </source>
</evidence>
<dbReference type="GO" id="GO:0005634">
    <property type="term" value="C:nucleus"/>
    <property type="evidence" value="ECO:0007669"/>
    <property type="project" value="UniProtKB-SubCell"/>
</dbReference>
<dbReference type="InterPro" id="IPR051992">
    <property type="entry name" value="OxStress_Response_Reg"/>
</dbReference>
<accession>A0A9D5ADA1</accession>
<dbReference type="PANTHER" id="PTHR33172:SF64">
    <property type="entry name" value="DUF4005 DOMAIN-CONTAINING PROTEIN"/>
    <property type="match status" value="1"/>
</dbReference>
<dbReference type="EMBL" id="JAMSHJ010000005">
    <property type="protein sequence ID" value="KAI5403959.1"/>
    <property type="molecule type" value="Genomic_DNA"/>
</dbReference>
<reference evidence="4 5" key="1">
    <citation type="journal article" date="2022" name="Nat. Genet.">
        <title>Improved pea reference genome and pan-genome highlight genomic features and evolutionary characteristics.</title>
        <authorList>
            <person name="Yang T."/>
            <person name="Liu R."/>
            <person name="Luo Y."/>
            <person name="Hu S."/>
            <person name="Wang D."/>
            <person name="Wang C."/>
            <person name="Pandey M.K."/>
            <person name="Ge S."/>
            <person name="Xu Q."/>
            <person name="Li N."/>
            <person name="Li G."/>
            <person name="Huang Y."/>
            <person name="Saxena R.K."/>
            <person name="Ji Y."/>
            <person name="Li M."/>
            <person name="Yan X."/>
            <person name="He Y."/>
            <person name="Liu Y."/>
            <person name="Wang X."/>
            <person name="Xiang C."/>
            <person name="Varshney R.K."/>
            <person name="Ding H."/>
            <person name="Gao S."/>
            <person name="Zong X."/>
        </authorList>
    </citation>
    <scope>NUCLEOTIDE SEQUENCE [LARGE SCALE GENOMIC DNA]</scope>
    <source>
        <strain evidence="4 5">cv. Zhongwan 6</strain>
    </source>
</reference>
<feature type="region of interest" description="Disordered" evidence="3">
    <location>
        <begin position="164"/>
        <end position="194"/>
    </location>
</feature>
<dbReference type="Proteomes" id="UP001058974">
    <property type="component" value="Chromosome 5"/>
</dbReference>
<name>A0A9D5ADA1_PEA</name>
<keyword evidence="5" id="KW-1185">Reference proteome</keyword>
<evidence type="ECO:0000313" key="4">
    <source>
        <dbReference type="EMBL" id="KAI5403959.1"/>
    </source>
</evidence>
<feature type="compositionally biased region" description="Low complexity" evidence="3">
    <location>
        <begin position="164"/>
        <end position="178"/>
    </location>
</feature>
<proteinExistence type="predicted"/>
<gene>
    <name evidence="4" type="ORF">KIW84_051195</name>
</gene>
<dbReference type="PANTHER" id="PTHR33172">
    <property type="entry name" value="OS08G0516900 PROTEIN"/>
    <property type="match status" value="1"/>
</dbReference>